<feature type="domain" description="B box-type" evidence="25">
    <location>
        <begin position="135"/>
        <end position="182"/>
    </location>
</feature>
<dbReference type="CDD" id="cd19829">
    <property type="entry name" value="Bbox2_TIF1b_C-VI"/>
    <property type="match status" value="1"/>
</dbReference>
<dbReference type="SUPFAM" id="SSF57845">
    <property type="entry name" value="B-box zinc-binding domain"/>
    <property type="match status" value="1"/>
</dbReference>
<feature type="region of interest" description="Disordered" evidence="21">
    <location>
        <begin position="603"/>
        <end position="631"/>
    </location>
</feature>
<dbReference type="GO" id="GO:0008270">
    <property type="term" value="F:zinc ion binding"/>
    <property type="evidence" value="ECO:0007669"/>
    <property type="project" value="UniProtKB-KW"/>
</dbReference>
<organism evidence="26 27">
    <name type="scientific">Sparus aurata</name>
    <name type="common">Gilthead sea bream</name>
    <dbReference type="NCBI Taxonomy" id="8175"/>
    <lineage>
        <taxon>Eukaryota</taxon>
        <taxon>Metazoa</taxon>
        <taxon>Chordata</taxon>
        <taxon>Craniata</taxon>
        <taxon>Vertebrata</taxon>
        <taxon>Euteleostomi</taxon>
        <taxon>Actinopterygii</taxon>
        <taxon>Neopterygii</taxon>
        <taxon>Teleostei</taxon>
        <taxon>Neoteleostei</taxon>
        <taxon>Acanthomorphata</taxon>
        <taxon>Eupercaria</taxon>
        <taxon>Spariformes</taxon>
        <taxon>Sparidae</taxon>
        <taxon>Sparus</taxon>
    </lineage>
</organism>
<dbReference type="InterPro" id="IPR013083">
    <property type="entry name" value="Znf_RING/FYVE/PHD"/>
</dbReference>
<keyword evidence="13 20" id="KW-0175">Coiled coil</keyword>
<dbReference type="PROSITE" id="PS01359">
    <property type="entry name" value="ZF_PHD_1"/>
    <property type="match status" value="1"/>
</dbReference>
<dbReference type="InterPro" id="IPR017907">
    <property type="entry name" value="Znf_RING_CS"/>
</dbReference>
<evidence type="ECO:0000256" key="15">
    <source>
        <dbReference type="ARBA" id="ARBA00023125"/>
    </source>
</evidence>
<keyword evidence="5" id="KW-0678">Repressor</keyword>
<dbReference type="Pfam" id="PF00643">
    <property type="entry name" value="zf-B_box"/>
    <property type="match status" value="1"/>
</dbReference>
<evidence type="ECO:0000256" key="10">
    <source>
        <dbReference type="ARBA" id="ARBA00022786"/>
    </source>
</evidence>
<dbReference type="SMART" id="SM00297">
    <property type="entry name" value="BROMO"/>
    <property type="match status" value="1"/>
</dbReference>
<evidence type="ECO:0000256" key="11">
    <source>
        <dbReference type="ARBA" id="ARBA00022833"/>
    </source>
</evidence>
<dbReference type="PROSITE" id="PS50119">
    <property type="entry name" value="ZF_BBOX"/>
    <property type="match status" value="2"/>
</dbReference>
<evidence type="ECO:0000259" key="24">
    <source>
        <dbReference type="PROSITE" id="PS50089"/>
    </source>
</evidence>
<reference evidence="26" key="3">
    <citation type="submission" date="2025-09" db="UniProtKB">
        <authorList>
            <consortium name="Ensembl"/>
        </authorList>
    </citation>
    <scope>IDENTIFICATION</scope>
</reference>
<evidence type="ECO:0000256" key="8">
    <source>
        <dbReference type="ARBA" id="ARBA00022737"/>
    </source>
</evidence>
<feature type="region of interest" description="Disordered" evidence="21">
    <location>
        <begin position="861"/>
        <end position="888"/>
    </location>
</feature>
<dbReference type="Gene3D" id="3.30.160.60">
    <property type="entry name" value="Classic Zinc Finger"/>
    <property type="match status" value="1"/>
</dbReference>
<name>A0A671YWX6_SPAAU</name>
<feature type="domain" description="B box-type" evidence="25">
    <location>
        <begin position="195"/>
        <end position="236"/>
    </location>
</feature>
<evidence type="ECO:0000256" key="16">
    <source>
        <dbReference type="ARBA" id="ARBA00023163"/>
    </source>
</evidence>
<evidence type="ECO:0000256" key="4">
    <source>
        <dbReference type="ARBA" id="ARBA00012483"/>
    </source>
</evidence>
<comment type="pathway">
    <text evidence="3">Protein modification; protein ubiquitination.</text>
</comment>
<comment type="subcellular location">
    <subcellularLocation>
        <location evidence="2">Nucleus</location>
    </subcellularLocation>
</comment>
<dbReference type="PROSITE" id="PS50014">
    <property type="entry name" value="BROMODOMAIN_2"/>
    <property type="match status" value="1"/>
</dbReference>
<dbReference type="SMART" id="SM00502">
    <property type="entry name" value="BBC"/>
    <property type="match status" value="1"/>
</dbReference>
<feature type="domain" description="PHD-type" evidence="23">
    <location>
        <begin position="646"/>
        <end position="693"/>
    </location>
</feature>
<protein>
    <recommendedName>
        <fullName evidence="4">RING-type E3 ubiquitin transferase</fullName>
        <ecNumber evidence="4">2.3.2.27</ecNumber>
    </recommendedName>
</protein>
<dbReference type="InterPro" id="IPR019787">
    <property type="entry name" value="Znf_PHD-finger"/>
</dbReference>
<dbReference type="InterPro" id="IPR019786">
    <property type="entry name" value="Zinc_finger_PHD-type_CS"/>
</dbReference>
<keyword evidence="12" id="KW-0805">Transcription regulation</keyword>
<dbReference type="Pfam" id="PF00439">
    <property type="entry name" value="Bromodomain"/>
    <property type="match status" value="1"/>
</dbReference>
<evidence type="ECO:0000256" key="9">
    <source>
        <dbReference type="ARBA" id="ARBA00022771"/>
    </source>
</evidence>
<dbReference type="Ensembl" id="ENSSAUT00010070623.1">
    <property type="protein sequence ID" value="ENSSAUP00010067463.1"/>
    <property type="gene ID" value="ENSSAUG00010026827.1"/>
</dbReference>
<keyword evidence="14 19" id="KW-0103">Bromodomain</keyword>
<dbReference type="GeneTree" id="ENSGT00940000156361"/>
<dbReference type="PROSITE" id="PS00518">
    <property type="entry name" value="ZF_RING_1"/>
    <property type="match status" value="1"/>
</dbReference>
<dbReference type="InterPro" id="IPR027370">
    <property type="entry name" value="Znf-RING_euk"/>
</dbReference>
<evidence type="ECO:0000256" key="7">
    <source>
        <dbReference type="ARBA" id="ARBA00022723"/>
    </source>
</evidence>
<dbReference type="InterPro" id="IPR001841">
    <property type="entry name" value="Znf_RING"/>
</dbReference>
<comment type="catalytic activity">
    <reaction evidence="1">
        <text>S-ubiquitinyl-[E2 ubiquitin-conjugating enzyme]-L-cysteine + [acceptor protein]-L-lysine = [E2 ubiquitin-conjugating enzyme]-L-cysteine + N(6)-ubiquitinyl-[acceptor protein]-L-lysine.</text>
        <dbReference type="EC" id="2.3.2.27"/>
    </reaction>
</comment>
<proteinExistence type="predicted"/>
<dbReference type="PANTHER" id="PTHR45915:SF4">
    <property type="entry name" value="TRANSCRIPTION INTERMEDIARY FACTOR 1-ALPHA"/>
    <property type="match status" value="1"/>
</dbReference>
<feature type="region of interest" description="Disordered" evidence="21">
    <location>
        <begin position="411"/>
        <end position="436"/>
    </location>
</feature>
<evidence type="ECO:0000256" key="2">
    <source>
        <dbReference type="ARBA" id="ARBA00004123"/>
    </source>
</evidence>
<accession>A0A671YWX6</accession>
<dbReference type="SUPFAM" id="SSF57850">
    <property type="entry name" value="RING/U-box"/>
    <property type="match status" value="1"/>
</dbReference>
<dbReference type="Pfam" id="PF00628">
    <property type="entry name" value="PHD"/>
    <property type="match status" value="1"/>
</dbReference>
<feature type="compositionally biased region" description="Polar residues" evidence="21">
    <location>
        <begin position="603"/>
        <end position="621"/>
    </location>
</feature>
<evidence type="ECO:0000256" key="3">
    <source>
        <dbReference type="ARBA" id="ARBA00004906"/>
    </source>
</evidence>
<evidence type="ECO:0000256" key="18">
    <source>
        <dbReference type="PROSITE-ProRule" id="PRU00024"/>
    </source>
</evidence>
<dbReference type="SMART" id="SM00336">
    <property type="entry name" value="BBOX"/>
    <property type="match status" value="2"/>
</dbReference>
<keyword evidence="27" id="KW-1185">Reference proteome</keyword>
<dbReference type="InterPro" id="IPR001965">
    <property type="entry name" value="Znf_PHD"/>
</dbReference>
<dbReference type="FunFam" id="3.30.160.60:FF:000074">
    <property type="entry name" value="Tripartite motif containing 66"/>
    <property type="match status" value="1"/>
</dbReference>
<dbReference type="SMART" id="SM00249">
    <property type="entry name" value="PHD"/>
    <property type="match status" value="1"/>
</dbReference>
<dbReference type="SUPFAM" id="SSF47370">
    <property type="entry name" value="Bromodomain"/>
    <property type="match status" value="1"/>
</dbReference>
<keyword evidence="11" id="KW-0862">Zinc</keyword>
<evidence type="ECO:0000256" key="6">
    <source>
        <dbReference type="ARBA" id="ARBA00022679"/>
    </source>
</evidence>
<dbReference type="FunFam" id="3.30.40.10:FF:000123">
    <property type="entry name" value="E3 ubiquitin-protein ligase TRIM33"/>
    <property type="match status" value="1"/>
</dbReference>
<dbReference type="InterPro" id="IPR011011">
    <property type="entry name" value="Znf_FYVE_PHD"/>
</dbReference>
<dbReference type="PANTHER" id="PTHR45915">
    <property type="entry name" value="TRANSCRIPTION INTERMEDIARY FACTOR"/>
    <property type="match status" value="1"/>
</dbReference>
<dbReference type="SUPFAM" id="SSF57903">
    <property type="entry name" value="FYVE/PHD zinc finger"/>
    <property type="match status" value="1"/>
</dbReference>
<dbReference type="GO" id="GO:0061630">
    <property type="term" value="F:ubiquitin protein ligase activity"/>
    <property type="evidence" value="ECO:0007669"/>
    <property type="project" value="UniProtKB-EC"/>
</dbReference>
<dbReference type="AlphaFoldDB" id="A0A671YWX6"/>
<dbReference type="Proteomes" id="UP000472265">
    <property type="component" value="Chromosome 8"/>
</dbReference>
<keyword evidence="7" id="KW-0479">Metal-binding</keyword>
<dbReference type="SMART" id="SM00184">
    <property type="entry name" value="RING"/>
    <property type="match status" value="1"/>
</dbReference>
<feature type="coiled-coil region" evidence="20">
    <location>
        <begin position="233"/>
        <end position="267"/>
    </location>
</feature>
<feature type="region of interest" description="Disordered" evidence="21">
    <location>
        <begin position="478"/>
        <end position="515"/>
    </location>
</feature>
<dbReference type="GO" id="GO:0000785">
    <property type="term" value="C:chromatin"/>
    <property type="evidence" value="ECO:0007669"/>
    <property type="project" value="TreeGrafter"/>
</dbReference>
<dbReference type="InterPro" id="IPR036427">
    <property type="entry name" value="Bromodomain-like_sf"/>
</dbReference>
<feature type="domain" description="Bromo" evidence="22">
    <location>
        <begin position="761"/>
        <end position="810"/>
    </location>
</feature>
<evidence type="ECO:0000256" key="14">
    <source>
        <dbReference type="ARBA" id="ARBA00023117"/>
    </source>
</evidence>
<dbReference type="GO" id="GO:0005634">
    <property type="term" value="C:nucleus"/>
    <property type="evidence" value="ECO:0007669"/>
    <property type="project" value="UniProtKB-SubCell"/>
</dbReference>
<feature type="domain" description="RING-type" evidence="24">
    <location>
        <begin position="47"/>
        <end position="108"/>
    </location>
</feature>
<dbReference type="PROSITE" id="PS50089">
    <property type="entry name" value="ZF_RING_2"/>
    <property type="match status" value="1"/>
</dbReference>
<keyword evidence="8" id="KW-0677">Repeat</keyword>
<dbReference type="Gene3D" id="3.30.40.10">
    <property type="entry name" value="Zinc/RING finger domain, C3HC4 (zinc finger)"/>
    <property type="match status" value="2"/>
</dbReference>
<evidence type="ECO:0000313" key="27">
    <source>
        <dbReference type="Proteomes" id="UP000472265"/>
    </source>
</evidence>
<gene>
    <name evidence="26" type="primary">LOC115587195</name>
</gene>
<dbReference type="InterPro" id="IPR000315">
    <property type="entry name" value="Znf_B-box"/>
</dbReference>
<evidence type="ECO:0000256" key="20">
    <source>
        <dbReference type="SAM" id="Coils"/>
    </source>
</evidence>
<dbReference type="EC" id="2.3.2.27" evidence="4"/>
<dbReference type="Gene3D" id="1.20.920.10">
    <property type="entry name" value="Bromodomain-like"/>
    <property type="match status" value="1"/>
</dbReference>
<evidence type="ECO:0000256" key="12">
    <source>
        <dbReference type="ARBA" id="ARBA00023015"/>
    </source>
</evidence>
<evidence type="ECO:0000256" key="13">
    <source>
        <dbReference type="ARBA" id="ARBA00023054"/>
    </source>
</evidence>
<evidence type="ECO:0000259" key="25">
    <source>
        <dbReference type="PROSITE" id="PS50119"/>
    </source>
</evidence>
<dbReference type="InterPro" id="IPR047058">
    <property type="entry name" value="TIF1b_Bbox2_Znf"/>
</dbReference>
<keyword evidence="6" id="KW-0808">Transferase</keyword>
<evidence type="ECO:0000256" key="19">
    <source>
        <dbReference type="PROSITE-ProRule" id="PRU00035"/>
    </source>
</evidence>
<dbReference type="InterPro" id="IPR003649">
    <property type="entry name" value="Bbox_C"/>
</dbReference>
<evidence type="ECO:0000259" key="22">
    <source>
        <dbReference type="PROSITE" id="PS50014"/>
    </source>
</evidence>
<feature type="compositionally biased region" description="Polar residues" evidence="21">
    <location>
        <begin position="861"/>
        <end position="878"/>
    </location>
</feature>
<feature type="compositionally biased region" description="Pro residues" evidence="21">
    <location>
        <begin position="491"/>
        <end position="507"/>
    </location>
</feature>
<keyword evidence="15" id="KW-0238">DNA-binding</keyword>
<keyword evidence="10" id="KW-0833">Ubl conjugation pathway</keyword>
<evidence type="ECO:0000256" key="17">
    <source>
        <dbReference type="ARBA" id="ARBA00023242"/>
    </source>
</evidence>
<evidence type="ECO:0000256" key="21">
    <source>
        <dbReference type="SAM" id="MobiDB-lite"/>
    </source>
</evidence>
<keyword evidence="9 18" id="KW-0863">Zinc-finger</keyword>
<dbReference type="GO" id="GO:0003677">
    <property type="term" value="F:DNA binding"/>
    <property type="evidence" value="ECO:0007669"/>
    <property type="project" value="UniProtKB-KW"/>
</dbReference>
<keyword evidence="17" id="KW-0539">Nucleus</keyword>
<keyword evidence="16" id="KW-0804">Transcription</keyword>
<dbReference type="PROSITE" id="PS50016">
    <property type="entry name" value="ZF_PHD_2"/>
    <property type="match status" value="1"/>
</dbReference>
<evidence type="ECO:0000256" key="1">
    <source>
        <dbReference type="ARBA" id="ARBA00000900"/>
    </source>
</evidence>
<reference evidence="26" key="1">
    <citation type="submission" date="2021-04" db="EMBL/GenBank/DDBJ databases">
        <authorList>
            <consortium name="Wellcome Sanger Institute Data Sharing"/>
        </authorList>
    </citation>
    <scope>NUCLEOTIDE SEQUENCE [LARGE SCALE GENOMIC DNA]</scope>
</reference>
<evidence type="ECO:0000313" key="26">
    <source>
        <dbReference type="Ensembl" id="ENSSAUP00010067463.1"/>
    </source>
</evidence>
<evidence type="ECO:0000256" key="5">
    <source>
        <dbReference type="ARBA" id="ARBA00022491"/>
    </source>
</evidence>
<dbReference type="InterPro" id="IPR001487">
    <property type="entry name" value="Bromodomain"/>
</dbReference>
<dbReference type="Pfam" id="PF13445">
    <property type="entry name" value="zf-RING_UBOX"/>
    <property type="match status" value="1"/>
</dbReference>
<reference evidence="26" key="2">
    <citation type="submission" date="2025-08" db="UniProtKB">
        <authorList>
            <consortium name="Ensembl"/>
        </authorList>
    </citation>
    <scope>IDENTIFICATION</scope>
</reference>
<sequence>MEGRAGKQGETSGDDAAVVVVVENEAESMPVHEERSGATGHNYLDTCPVCLLNFHSREPKLLPCLHSFCRKCLPSPSRNLAMTEPLPHSQQADRASKPLNVIRCPVCRQECMEVDVMENVFVKDSVEAPSSTVERTVQLCMTCDDNTEAAGFCVNCVEYLCATCVEAHQRVKFTRDHTIRQKADVSQEVHVVSSQRPMFCDIHKQEPLKLFCETCDLLTCRDCQLVKHKDHNYQFLEDAYKNHKQHMESMTNQLQEKRKMIEDVSNSINNGLRQADQNRSSVHNEIKKSICTLILEINKKGKMLMNQLEAVTKDHESVLRKQQEDIGYLSRHLDHVINFTKWATARSGGTAFLYCKRLILFQIGNLLRAKCSTSFVPQSTVRFQCRSSYWASNVDLGSLVVETVPGPQLGGFQGIPHQISHSGQGPPGSPQSFAMGAPHNTLAQLQMQVDKLNPQAHWQPQPPPPPWPWYQSVRLQRTVPGPLQGGSPSHSMPPQPGRRLMGPPPSHVSPTSSLPSPGFPPQVSVCFSVQVLYCTLFLLALALHPRTVSWKPPEIHLAIGERSPVVKKRRMSSPGPIIVIKDEPDDDEMFPLSVGGFQVQSNQRVNLPDSTGDQPQISAQDEGNKYPTPLQNTDYKLPTVLEDAREALCAVCRTRGELLCCDKCPKVFHLSCHVPALLNSPSGEWFCSFCRDLLVPEMEYESKPEVKTVKKEPNSEGGLLPEDKRKCERLLLHLFCSDQSSYFQEPASPSVSLEAFNKLTIKRPVKLSTVKRRLEAQQSPCYQSPVEFISDIRLVFGNCAVLCEADTEVSMAGRRLKELFEEHLRTVFPDRTFPEIKQEIIPTAPPDSQLSSLDNASQSVKCQRTCSDSQDTQSGADSDQQEDNNHEL</sequence>
<evidence type="ECO:0000259" key="23">
    <source>
        <dbReference type="PROSITE" id="PS50016"/>
    </source>
</evidence>